<reference evidence="7" key="1">
    <citation type="submission" date="2021-01" db="EMBL/GenBank/DDBJ databases">
        <authorList>
            <consortium name="Genoscope - CEA"/>
            <person name="William W."/>
        </authorList>
    </citation>
    <scope>NUCLEOTIDE SEQUENCE</scope>
</reference>
<keyword evidence="2" id="KW-0677">Repeat</keyword>
<comment type="caution">
    <text evidence="7">The sequence shown here is derived from an EMBL/GenBank/DDBJ whole genome shotgun (WGS) entry which is preliminary data.</text>
</comment>
<evidence type="ECO:0000256" key="3">
    <source>
        <dbReference type="PROSITE-ProRule" id="PRU00221"/>
    </source>
</evidence>
<dbReference type="OMA" id="MENSMRI"/>
<feature type="repeat" description="WD" evidence="3">
    <location>
        <begin position="595"/>
        <end position="636"/>
    </location>
</feature>
<name>A0A8S1U080_PAROT</name>
<dbReference type="FunFam" id="2.130.10.10:FF:000898">
    <property type="entry name" value="Predicted protein"/>
    <property type="match status" value="1"/>
</dbReference>
<dbReference type="PANTHER" id="PTHR13720:SF33">
    <property type="entry name" value="HELP DOMAIN-CONTAINING PROTEIN"/>
    <property type="match status" value="1"/>
</dbReference>
<dbReference type="PROSITE" id="PS50294">
    <property type="entry name" value="WD_REPEATS_REGION"/>
    <property type="match status" value="1"/>
</dbReference>
<organism evidence="7 8">
    <name type="scientific">Paramecium octaurelia</name>
    <dbReference type="NCBI Taxonomy" id="43137"/>
    <lineage>
        <taxon>Eukaryota</taxon>
        <taxon>Sar</taxon>
        <taxon>Alveolata</taxon>
        <taxon>Ciliophora</taxon>
        <taxon>Intramacronucleata</taxon>
        <taxon>Oligohymenophorea</taxon>
        <taxon>Peniculida</taxon>
        <taxon>Parameciidae</taxon>
        <taxon>Paramecium</taxon>
    </lineage>
</organism>
<gene>
    <name evidence="7" type="ORF">POCTA_138.1.T0320263</name>
</gene>
<dbReference type="EMBL" id="CAJJDP010000032">
    <property type="protein sequence ID" value="CAD8156719.1"/>
    <property type="molecule type" value="Genomic_DNA"/>
</dbReference>
<dbReference type="PROSITE" id="PS50082">
    <property type="entry name" value="WD_REPEATS_2"/>
    <property type="match status" value="3"/>
</dbReference>
<dbReference type="InterPro" id="IPR050630">
    <property type="entry name" value="WD_repeat_EMAP"/>
</dbReference>
<dbReference type="Proteomes" id="UP000683925">
    <property type="component" value="Unassembled WGS sequence"/>
</dbReference>
<dbReference type="InterPro" id="IPR055442">
    <property type="entry name" value="Beta-prop_EML-like_2nd"/>
</dbReference>
<feature type="domain" description="EML-like first beta-propeller" evidence="5">
    <location>
        <begin position="164"/>
        <end position="422"/>
    </location>
</feature>
<keyword evidence="8" id="KW-1185">Reference proteome</keyword>
<evidence type="ECO:0000256" key="1">
    <source>
        <dbReference type="ARBA" id="ARBA00022574"/>
    </source>
</evidence>
<feature type="domain" description="EML-like second beta-propeller" evidence="6">
    <location>
        <begin position="908"/>
        <end position="1204"/>
    </location>
</feature>
<sequence>MDRGIFIWKTDWSKSQQQLMLQDENAYGKYDEDIDDLAALAVPQEKIRRFGSDKYGKVRRRDNQFEKNEDQQNYNDQNEKGDEFTIIRPWMGAIKEPSNYYKDPLNQNKQPLVELTLEYVHGYRSKDCRNNVKYLKRGQIVYNVAALAVVLDPNPNANTNSNAQRFFNHHTEDVVCLDVSNDQFKVATGQLGANPCIYIWESNTQAIICSLKGYFTKGILQLAFNDSGDKLAAIGMDDCHQLCIFDIQSKSLTGGTLLVKDQIGKYIVTDIKWKNDSEFVTCGLNHLKFWKLGHGGLTYSKAYPQKPLSYKYLCAAVNNEDYLLGAVDGSLQIFSGGKFTAFYQYLEANRSLEAISFSKDFILIGGADSKIVIIDSKTYKSILSFKLSECMRNSLGLEVKSIQLGYDQKTLLVSTNSGDIVELVTKDAKININSKFAVSKTLMKSHCSPNKRSLNEIWGLAINPQDSDQYYTCGDDGTLRSWSISQKKMLNCIKTNLDVNGAEIKQDEVGELPDNTKGRCIAVSLDGISICVGFKDGTFRIYDKEFKQKYVNRLAKEWISDIKFSHDQSWIAIGSHDNSIYIYSFPDMKQRYKPLKKHSSYITHIDFSIDGNHLHSNCGGYELLFWELQSGKQLPNGANQLRDEKWLTWTTSINTQAIICSLKGYFTKGILQLAFNDSGDKLAAIGMDDCHQLCIFDIQSKSLTGGTLLVKDQIGKYIVTDIKWKNDSEFVTCGLNHLKFWKLGHGGLTYSKAYPQKPLSYKYLCAAVNNEDYLLGAVDGSLQIFSGGKFTAFYQYLEANRSLEAISFSKDFILIGGADSKIVIIDSKTYKSILSFKLSECMRNSLGLEVKSIQLGYDQKTLLVSTNSGDIVELVTKDAKININSKFAVSKTLMKSHCSPNKRSLNEIWGLAINPQDSDQYYTCGDDGTLRSWSISQKKMLNCIKTNLDVNGAEIKQDEVGELPDNTKGRCIAVSLDGISICVGFKDGTFRIYDKEFKQKYVNRLAKEWISDIKFSHDQSWIAIGSHDNSIYIYSFPDMKQRYKPLKKHSSYITHIDFSIDGNHLHSNCGGYELLFWELQSGKQLPNGANQLRDEKWLTWTTPYGWPVQGIWPDMQDGSDINAAVRSNKTYNEKDKPPDNYHLIATGDDNSQIKVFRYPCVKKESGYVLGKGHSSHITNIAWSMEDHYLFSIGGEDNSIFQWKISKLR</sequence>
<feature type="compositionally biased region" description="Basic and acidic residues" evidence="4">
    <location>
        <begin position="58"/>
        <end position="70"/>
    </location>
</feature>
<dbReference type="InterPro" id="IPR005108">
    <property type="entry name" value="HELP"/>
</dbReference>
<dbReference type="PANTHER" id="PTHR13720">
    <property type="entry name" value="WD-40 REPEAT PROTEIN"/>
    <property type="match status" value="1"/>
</dbReference>
<dbReference type="GO" id="GO:0008017">
    <property type="term" value="F:microtubule binding"/>
    <property type="evidence" value="ECO:0007669"/>
    <property type="project" value="TreeGrafter"/>
</dbReference>
<dbReference type="AlphaFoldDB" id="A0A8S1U080"/>
<dbReference type="FunFam" id="2.130.10.10:FF:000320">
    <property type="entry name" value="echinoderm microtubule-associated protein-like 6"/>
    <property type="match status" value="1"/>
</dbReference>
<evidence type="ECO:0000259" key="5">
    <source>
        <dbReference type="Pfam" id="PF23409"/>
    </source>
</evidence>
<feature type="region of interest" description="Disordered" evidence="4">
    <location>
        <begin position="58"/>
        <end position="80"/>
    </location>
</feature>
<evidence type="ECO:0000256" key="2">
    <source>
        <dbReference type="ARBA" id="ARBA00022737"/>
    </source>
</evidence>
<dbReference type="SMART" id="SM00320">
    <property type="entry name" value="WD40"/>
    <property type="match status" value="16"/>
</dbReference>
<dbReference type="InterPro" id="IPR001680">
    <property type="entry name" value="WD40_rpt"/>
</dbReference>
<keyword evidence="1 3" id="KW-0853">WD repeat</keyword>
<evidence type="ECO:0000313" key="8">
    <source>
        <dbReference type="Proteomes" id="UP000683925"/>
    </source>
</evidence>
<dbReference type="Pfam" id="PF23414">
    <property type="entry name" value="Beta-prop_EML_2"/>
    <property type="match status" value="2"/>
</dbReference>
<evidence type="ECO:0000313" key="7">
    <source>
        <dbReference type="EMBL" id="CAD8156719.1"/>
    </source>
</evidence>
<dbReference type="InterPro" id="IPR055439">
    <property type="entry name" value="Beta-prop_EML_1st"/>
</dbReference>
<accession>A0A8S1U080</accession>
<proteinExistence type="predicted"/>
<feature type="domain" description="EML-like second beta-propeller" evidence="6">
    <location>
        <begin position="457"/>
        <end position="655"/>
    </location>
</feature>
<dbReference type="Pfam" id="PF23409">
    <property type="entry name" value="Beta-prop_EML"/>
    <property type="match status" value="1"/>
</dbReference>
<feature type="repeat" description="WD" evidence="3">
    <location>
        <begin position="1170"/>
        <end position="1208"/>
    </location>
</feature>
<dbReference type="OrthoDB" id="311907at2759"/>
<protein>
    <submittedName>
        <fullName evidence="7">Uncharacterized protein</fullName>
    </submittedName>
</protein>
<feature type="repeat" description="WD" evidence="3">
    <location>
        <begin position="1046"/>
        <end position="1087"/>
    </location>
</feature>
<evidence type="ECO:0000259" key="6">
    <source>
        <dbReference type="Pfam" id="PF23414"/>
    </source>
</evidence>
<dbReference type="Pfam" id="PF03451">
    <property type="entry name" value="HELP"/>
    <property type="match status" value="1"/>
</dbReference>
<evidence type="ECO:0000256" key="4">
    <source>
        <dbReference type="SAM" id="MobiDB-lite"/>
    </source>
</evidence>